<reference evidence="1" key="1">
    <citation type="submission" date="2021-07" db="EMBL/GenBank/DDBJ databases">
        <title>Genome Resource of American Ginseng Black Spot Pathogen Alternaria panax.</title>
        <authorList>
            <person name="Qiu C."/>
            <person name="Wang W."/>
            <person name="Liu Z."/>
        </authorList>
    </citation>
    <scope>NUCLEOTIDE SEQUENCE</scope>
    <source>
        <strain evidence="1">BNCC115425</strain>
    </source>
</reference>
<evidence type="ECO:0000313" key="2">
    <source>
        <dbReference type="Proteomes" id="UP001199106"/>
    </source>
</evidence>
<protein>
    <submittedName>
        <fullName evidence="1">Uncharacterized protein</fullName>
    </submittedName>
</protein>
<dbReference type="Proteomes" id="UP001199106">
    <property type="component" value="Unassembled WGS sequence"/>
</dbReference>
<name>A0AAD4I9G8_9PLEO</name>
<dbReference type="EMBL" id="JAANER010000006">
    <property type="protein sequence ID" value="KAG9188744.1"/>
    <property type="molecule type" value="Genomic_DNA"/>
</dbReference>
<proteinExistence type="predicted"/>
<keyword evidence="2" id="KW-1185">Reference proteome</keyword>
<sequence>MSALTLTTTPTEILTSIFEYPVDDLETLEHLIKVHPNLAPLANTVRQSIRRVPSGASRSRLTLSPSPEGSYAGTIRKLEEKVCGVIEDYSSLMDILNTLRTLGAFGRCWIAAQDTRTDFSYFTACPQKTTYPLYLVVQRSSLRQSWRTGEASFPMELSRWLSSIRCLPAAPVAIPSFSLRVDLSDSACLFAVGIECRAISSHMTSNEARMKMKPAWNWIYEFATADTPQFAHLKSVDVLEGLGVLDSRGRKRKGDESNFDTVVDWDPPLELKWIFEERGSKLKI</sequence>
<evidence type="ECO:0000313" key="1">
    <source>
        <dbReference type="EMBL" id="KAG9188744.1"/>
    </source>
</evidence>
<comment type="caution">
    <text evidence="1">The sequence shown here is derived from an EMBL/GenBank/DDBJ whole genome shotgun (WGS) entry which is preliminary data.</text>
</comment>
<gene>
    <name evidence="1" type="ORF">G6011_07449</name>
</gene>
<accession>A0AAD4I9G8</accession>
<dbReference type="AlphaFoldDB" id="A0AAD4I9G8"/>
<organism evidence="1 2">
    <name type="scientific">Alternaria panax</name>
    <dbReference type="NCBI Taxonomy" id="48097"/>
    <lineage>
        <taxon>Eukaryota</taxon>
        <taxon>Fungi</taxon>
        <taxon>Dikarya</taxon>
        <taxon>Ascomycota</taxon>
        <taxon>Pezizomycotina</taxon>
        <taxon>Dothideomycetes</taxon>
        <taxon>Pleosporomycetidae</taxon>
        <taxon>Pleosporales</taxon>
        <taxon>Pleosporineae</taxon>
        <taxon>Pleosporaceae</taxon>
        <taxon>Alternaria</taxon>
        <taxon>Alternaria sect. Panax</taxon>
    </lineage>
</organism>